<reference evidence="2" key="1">
    <citation type="submission" date="2017-01" db="EMBL/GenBank/DDBJ databases">
        <title>Novel pathways for hydrocarbon cycling and metabolic interdependencies in hydrothermal sediment communities.</title>
        <authorList>
            <person name="Dombrowski N."/>
            <person name="Seitz K."/>
            <person name="Teske A."/>
            <person name="Baker B."/>
        </authorList>
    </citation>
    <scope>NUCLEOTIDE SEQUENCE [LARGE SCALE GENOMIC DNA]</scope>
</reference>
<gene>
    <name evidence="1" type="ORF">BXT86_06345</name>
</gene>
<dbReference type="NCBIfam" id="TIGR04514">
    <property type="entry name" value="GWxTD_dom"/>
    <property type="match status" value="1"/>
</dbReference>
<dbReference type="EMBL" id="MUKB01000120">
    <property type="protein sequence ID" value="OPX17472.1"/>
    <property type="molecule type" value="Genomic_DNA"/>
</dbReference>
<accession>A0A1V4QE21</accession>
<evidence type="ECO:0000313" key="1">
    <source>
        <dbReference type="EMBL" id="OPX17472.1"/>
    </source>
</evidence>
<organism evidence="1 2">
    <name type="scientific">candidate division WOR-3 bacterium 4484_100</name>
    <dbReference type="NCBI Taxonomy" id="1936077"/>
    <lineage>
        <taxon>Bacteria</taxon>
        <taxon>Bacteria division WOR-3</taxon>
    </lineage>
</organism>
<sequence>MEIYNYQNNDSAHIAGTKGLFRPLKSVQKDFHFVDYIPISLYPGLFHYRLLIDTKDFSKEYKGQIEIIPDTGQVYTSDLIIGKRCNMEIFSYRGLPFIPVIDLNFELNDTLFSYIEIYGLRADSLYYDSRYKIIGNSGNLIYERKLRNLKCGYQIVDTTSIPLNGLTGGEYTFLVEIYDSVSASRFQHKRLFTIRPLKVDISNMPFSSEIQFLVSQKEFKRFKVLSQQEKEIYLKKFWTEHDYQEFVKRLLEADEKFSTTRMKGRNSKRGRYYIKYGPPECIDDIPMNRWGKPLELWHYYSQGKDVLFCDVHNDGDPELIAVLRVNELFHIIELGYYKPEDIRKWPWLTRIAPGTYFRQKSEEEEDILQED</sequence>
<name>A0A1V4QE21_UNCW3</name>
<dbReference type="InterPro" id="IPR030959">
    <property type="entry name" value="GWxTD_dom"/>
</dbReference>
<dbReference type="AlphaFoldDB" id="A0A1V4QE21"/>
<evidence type="ECO:0000313" key="2">
    <source>
        <dbReference type="Proteomes" id="UP000191663"/>
    </source>
</evidence>
<evidence type="ECO:0008006" key="3">
    <source>
        <dbReference type="Google" id="ProtNLM"/>
    </source>
</evidence>
<proteinExistence type="predicted"/>
<comment type="caution">
    <text evidence="1">The sequence shown here is derived from an EMBL/GenBank/DDBJ whole genome shotgun (WGS) entry which is preliminary data.</text>
</comment>
<dbReference type="Proteomes" id="UP000191663">
    <property type="component" value="Unassembled WGS sequence"/>
</dbReference>
<protein>
    <recommendedName>
        <fullName evidence="3">GWxTD domain-containing protein</fullName>
    </recommendedName>
</protein>